<proteinExistence type="predicted"/>
<evidence type="ECO:0000313" key="2">
    <source>
        <dbReference type="Proteomes" id="UP000539111"/>
    </source>
</evidence>
<keyword evidence="2" id="KW-1185">Reference proteome</keyword>
<dbReference type="EMBL" id="JACBZP010000001">
    <property type="protein sequence ID" value="NYI66087.1"/>
    <property type="molecule type" value="Genomic_DNA"/>
</dbReference>
<name>A0A7Z0D1D7_9MICO</name>
<comment type="caution">
    <text evidence="1">The sequence shown here is derived from an EMBL/GenBank/DDBJ whole genome shotgun (WGS) entry which is preliminary data.</text>
</comment>
<accession>A0A7Z0D1D7</accession>
<gene>
    <name evidence="1" type="ORF">BJY26_000393</name>
</gene>
<dbReference type="RefSeq" id="WP_237248828.1">
    <property type="nucleotide sequence ID" value="NZ_JAJTWV010000012.1"/>
</dbReference>
<evidence type="ECO:0000313" key="1">
    <source>
        <dbReference type="EMBL" id="NYI66087.1"/>
    </source>
</evidence>
<dbReference type="Proteomes" id="UP000539111">
    <property type="component" value="Unassembled WGS sequence"/>
</dbReference>
<sequence length="66" mass="6823">MSGFVFKAIGFLIVVGVIFFAGFFAGGSFATDAAEGSQQQQIEQCLPINTAQELTACVGESDGGSR</sequence>
<reference evidence="1 2" key="1">
    <citation type="submission" date="2020-07" db="EMBL/GenBank/DDBJ databases">
        <title>Sequencing the genomes of 1000 actinobacteria strains.</title>
        <authorList>
            <person name="Klenk H.-P."/>
        </authorList>
    </citation>
    <scope>NUCLEOTIDE SEQUENCE [LARGE SCALE GENOMIC DNA]</scope>
    <source>
        <strain evidence="1 2">DSM 26341</strain>
    </source>
</reference>
<dbReference type="AlphaFoldDB" id="A0A7Z0D1D7"/>
<protein>
    <submittedName>
        <fullName evidence="1">Uncharacterized protein</fullName>
    </submittedName>
</protein>
<organism evidence="1 2">
    <name type="scientific">Spelaeicoccus albus</name>
    <dbReference type="NCBI Taxonomy" id="1280376"/>
    <lineage>
        <taxon>Bacteria</taxon>
        <taxon>Bacillati</taxon>
        <taxon>Actinomycetota</taxon>
        <taxon>Actinomycetes</taxon>
        <taxon>Micrococcales</taxon>
        <taxon>Brevibacteriaceae</taxon>
        <taxon>Spelaeicoccus</taxon>
    </lineage>
</organism>